<dbReference type="Proteomes" id="UP001072952">
    <property type="component" value="Unassembled WGS sequence"/>
</dbReference>
<feature type="region of interest" description="Disordered" evidence="1">
    <location>
        <begin position="1"/>
        <end position="38"/>
    </location>
</feature>
<proteinExistence type="predicted"/>
<sequence>MDNTSEDISKKLNDVSSEEALNPEEEENRDNAFEDRATAQDEYSEAKVLNKSLQEHLDFKNKWRGWAVIITFIFVLIVLTLLYIIIFTLHDELDVMVLLLLTTVTFANVFTAILLILKFIFSPTKELIKRK</sequence>
<dbReference type="EMBL" id="JANSLD010000007">
    <property type="protein sequence ID" value="MCY1582262.1"/>
    <property type="molecule type" value="Genomic_DNA"/>
</dbReference>
<organism evidence="3 4">
    <name type="scientific">Staphylococcus pettenkoferi</name>
    <dbReference type="NCBI Taxonomy" id="170573"/>
    <lineage>
        <taxon>Bacteria</taxon>
        <taxon>Bacillati</taxon>
        <taxon>Bacillota</taxon>
        <taxon>Bacilli</taxon>
        <taxon>Bacillales</taxon>
        <taxon>Staphylococcaceae</taxon>
        <taxon>Staphylococcus</taxon>
    </lineage>
</organism>
<evidence type="ECO:0000256" key="2">
    <source>
        <dbReference type="SAM" id="Phobius"/>
    </source>
</evidence>
<keyword evidence="4" id="KW-1185">Reference proteome</keyword>
<protein>
    <submittedName>
        <fullName evidence="3">Uncharacterized protein</fullName>
    </submittedName>
</protein>
<evidence type="ECO:0000313" key="3">
    <source>
        <dbReference type="EMBL" id="MCY1582262.1"/>
    </source>
</evidence>
<evidence type="ECO:0000313" key="4">
    <source>
        <dbReference type="Proteomes" id="UP001072952"/>
    </source>
</evidence>
<keyword evidence="2" id="KW-0812">Transmembrane</keyword>
<evidence type="ECO:0000256" key="1">
    <source>
        <dbReference type="SAM" id="MobiDB-lite"/>
    </source>
</evidence>
<reference evidence="3" key="2">
    <citation type="submission" date="2022-08" db="EMBL/GenBank/DDBJ databases">
        <authorList>
            <person name="Magnan C."/>
        </authorList>
    </citation>
    <scope>NUCLEOTIDE SEQUENCE</scope>
    <source>
        <strain evidence="3">NSP012P</strain>
    </source>
</reference>
<gene>
    <name evidence="3" type="ORF">NW133_01705</name>
</gene>
<accession>A0ABT4BJX0</accession>
<keyword evidence="2" id="KW-1133">Transmembrane helix</keyword>
<keyword evidence="2" id="KW-0472">Membrane</keyword>
<name>A0ABT4BJX0_9STAP</name>
<dbReference type="RefSeq" id="WP_145458465.1">
    <property type="nucleotide sequence ID" value="NZ_CP066062.1"/>
</dbReference>
<feature type="transmembrane region" description="Helical" evidence="2">
    <location>
        <begin position="66"/>
        <end position="89"/>
    </location>
</feature>
<reference evidence="3" key="1">
    <citation type="journal article" date="2022" name="Int. J. Mol. Sci.">
        <title>Phenotypic and Genotypic Virulence Characterisation of Staphylococcus pettenkoferi Strains Isolated from Human Bloodstream and Diabetic Foot Infections.</title>
        <authorList>
            <person name="Magnan C."/>
            <person name="Ahmad-Mansour N."/>
            <person name="Pouget C."/>
            <person name="Morsli M."/>
            <person name="Huc-Brandt S."/>
            <person name="Pantel A."/>
            <person name="Dunyach-Remy C."/>
            <person name="Sotto A."/>
            <person name="Molle V."/>
            <person name="Lavigne J.-P."/>
        </authorList>
    </citation>
    <scope>NUCLEOTIDE SEQUENCE</scope>
    <source>
        <strain evidence="3">NSP012P</strain>
    </source>
</reference>
<feature type="transmembrane region" description="Helical" evidence="2">
    <location>
        <begin position="95"/>
        <end position="121"/>
    </location>
</feature>
<feature type="compositionally biased region" description="Basic and acidic residues" evidence="1">
    <location>
        <begin position="29"/>
        <end position="38"/>
    </location>
</feature>
<comment type="caution">
    <text evidence="3">The sequence shown here is derived from an EMBL/GenBank/DDBJ whole genome shotgun (WGS) entry which is preliminary data.</text>
</comment>